<evidence type="ECO:0000256" key="1">
    <source>
        <dbReference type="SAM" id="MobiDB-lite"/>
    </source>
</evidence>
<feature type="region of interest" description="Disordered" evidence="1">
    <location>
        <begin position="1"/>
        <end position="195"/>
    </location>
</feature>
<accession>A0A6G1GKE3</accession>
<dbReference type="PANTHER" id="PTHR22093">
    <property type="entry name" value="LEUKOCYTE RECEPTOR CLUSTER LRC MEMBER 1"/>
    <property type="match status" value="1"/>
</dbReference>
<feature type="compositionally biased region" description="Basic residues" evidence="1">
    <location>
        <begin position="316"/>
        <end position="328"/>
    </location>
</feature>
<feature type="compositionally biased region" description="Basic and acidic residues" evidence="1">
    <location>
        <begin position="163"/>
        <end position="177"/>
    </location>
</feature>
<feature type="compositionally biased region" description="Polar residues" evidence="1">
    <location>
        <begin position="153"/>
        <end position="162"/>
    </location>
</feature>
<feature type="compositionally biased region" description="Basic residues" evidence="1">
    <location>
        <begin position="291"/>
        <end position="301"/>
    </location>
</feature>
<gene>
    <name evidence="2" type="ORF">K402DRAFT_425600</name>
</gene>
<sequence length="339" mass="39597">MPLQIIGKKSWNPRKPENIERVARDKAAVEAKQKDNDRITEEYQTACRLASLRGEEPPPPPELENPNEAWRSLPRQGNLSIQPHKDRKRRRERDEDETDYAIRVARLDQADAEAPREISSSQRDPKRRKPNDAPLIDSTGHINLFPDADPANKPSSHHNATNIDDRKERARKDRELARLAAADPMNPSNRKASEEIRRYEASVAAEAIKAAEREDARKREAANEDPFLAALMADVYKAEEAQRRRRAERRARGEPSQSPERFYKETVEDLRGQWEDGRREDDGRRVERKGTEKRRHRHSHSAHRDRDRDDEEDRHNRHRQRHSNREHRRAGESPGRSRC</sequence>
<dbReference type="EMBL" id="ML977205">
    <property type="protein sequence ID" value="KAF1981188.1"/>
    <property type="molecule type" value="Genomic_DNA"/>
</dbReference>
<dbReference type="AlphaFoldDB" id="A0A6G1GKE3"/>
<evidence type="ECO:0000313" key="2">
    <source>
        <dbReference type="EMBL" id="KAF1981188.1"/>
    </source>
</evidence>
<proteinExistence type="predicted"/>
<feature type="compositionally biased region" description="Basic and acidic residues" evidence="1">
    <location>
        <begin position="105"/>
        <end position="116"/>
    </location>
</feature>
<keyword evidence="3" id="KW-1185">Reference proteome</keyword>
<protein>
    <recommendedName>
        <fullName evidence="4">CBF1-interacting co-repressor CIR N-terminal domain-containing protein</fullName>
    </recommendedName>
</protein>
<dbReference type="PANTHER" id="PTHR22093:SF0">
    <property type="entry name" value="LEUKOCYTE RECEPTOR CLUSTER MEMBER 1"/>
    <property type="match status" value="1"/>
</dbReference>
<organism evidence="2 3">
    <name type="scientific">Aulographum hederae CBS 113979</name>
    <dbReference type="NCBI Taxonomy" id="1176131"/>
    <lineage>
        <taxon>Eukaryota</taxon>
        <taxon>Fungi</taxon>
        <taxon>Dikarya</taxon>
        <taxon>Ascomycota</taxon>
        <taxon>Pezizomycotina</taxon>
        <taxon>Dothideomycetes</taxon>
        <taxon>Pleosporomycetidae</taxon>
        <taxon>Aulographales</taxon>
        <taxon>Aulographaceae</taxon>
    </lineage>
</organism>
<reference evidence="2" key="1">
    <citation type="journal article" date="2020" name="Stud. Mycol.">
        <title>101 Dothideomycetes genomes: a test case for predicting lifestyles and emergence of pathogens.</title>
        <authorList>
            <person name="Haridas S."/>
            <person name="Albert R."/>
            <person name="Binder M."/>
            <person name="Bloem J."/>
            <person name="Labutti K."/>
            <person name="Salamov A."/>
            <person name="Andreopoulos B."/>
            <person name="Baker S."/>
            <person name="Barry K."/>
            <person name="Bills G."/>
            <person name="Bluhm B."/>
            <person name="Cannon C."/>
            <person name="Castanera R."/>
            <person name="Culley D."/>
            <person name="Daum C."/>
            <person name="Ezra D."/>
            <person name="Gonzalez J."/>
            <person name="Henrissat B."/>
            <person name="Kuo A."/>
            <person name="Liang C."/>
            <person name="Lipzen A."/>
            <person name="Lutzoni F."/>
            <person name="Magnuson J."/>
            <person name="Mondo S."/>
            <person name="Nolan M."/>
            <person name="Ohm R."/>
            <person name="Pangilinan J."/>
            <person name="Park H.-J."/>
            <person name="Ramirez L."/>
            <person name="Alfaro M."/>
            <person name="Sun H."/>
            <person name="Tritt A."/>
            <person name="Yoshinaga Y."/>
            <person name="Zwiers L.-H."/>
            <person name="Turgeon B."/>
            <person name="Goodwin S."/>
            <person name="Spatafora J."/>
            <person name="Crous P."/>
            <person name="Grigoriev I."/>
        </authorList>
    </citation>
    <scope>NUCLEOTIDE SEQUENCE</scope>
    <source>
        <strain evidence="2">CBS 113979</strain>
    </source>
</reference>
<dbReference type="InterPro" id="IPR039875">
    <property type="entry name" value="LENG1-like"/>
</dbReference>
<evidence type="ECO:0008006" key="4">
    <source>
        <dbReference type="Google" id="ProtNLM"/>
    </source>
</evidence>
<feature type="compositionally biased region" description="Basic and acidic residues" evidence="1">
    <location>
        <begin position="14"/>
        <end position="41"/>
    </location>
</feature>
<dbReference type="OrthoDB" id="2159131at2759"/>
<evidence type="ECO:0000313" key="3">
    <source>
        <dbReference type="Proteomes" id="UP000800041"/>
    </source>
</evidence>
<dbReference type="Proteomes" id="UP000800041">
    <property type="component" value="Unassembled WGS sequence"/>
</dbReference>
<feature type="compositionally biased region" description="Basic and acidic residues" evidence="1">
    <location>
        <begin position="261"/>
        <end position="290"/>
    </location>
</feature>
<feature type="region of interest" description="Disordered" evidence="1">
    <location>
        <begin position="240"/>
        <end position="339"/>
    </location>
</feature>
<name>A0A6G1GKE3_9PEZI</name>